<dbReference type="CDD" id="cd00060">
    <property type="entry name" value="FHA"/>
    <property type="match status" value="1"/>
</dbReference>
<feature type="compositionally biased region" description="Basic and acidic residues" evidence="2">
    <location>
        <begin position="213"/>
        <end position="222"/>
    </location>
</feature>
<dbReference type="SMART" id="SM00240">
    <property type="entry name" value="FHA"/>
    <property type="match status" value="1"/>
</dbReference>
<comment type="caution">
    <text evidence="4">The sequence shown here is derived from an EMBL/GenBank/DDBJ whole genome shotgun (WGS) entry which is preliminary data.</text>
</comment>
<dbReference type="EMBL" id="JACZDF010000002">
    <property type="protein sequence ID" value="MBD9698790.1"/>
    <property type="molecule type" value="Genomic_DNA"/>
</dbReference>
<keyword evidence="5" id="KW-1185">Reference proteome</keyword>
<dbReference type="Proteomes" id="UP000642107">
    <property type="component" value="Unassembled WGS sequence"/>
</dbReference>
<dbReference type="Pfam" id="PF00498">
    <property type="entry name" value="FHA"/>
    <property type="match status" value="1"/>
</dbReference>
<protein>
    <submittedName>
        <fullName evidence="4">FHA domain-containing protein</fullName>
    </submittedName>
</protein>
<dbReference type="InterPro" id="IPR000253">
    <property type="entry name" value="FHA_dom"/>
</dbReference>
<evidence type="ECO:0000256" key="1">
    <source>
        <dbReference type="ARBA" id="ARBA00022553"/>
    </source>
</evidence>
<sequence length="439" mass="47117">MFESETAGGRTHLVLVADDSAIDNVVWGMVTHNEIGRVIVPQRSALDGRTVFRYDITGLVPLTEMREHSGRRQTVLTLVDGLVETLVEAEKFMIGVESFALTRDHVYIDPESFVPSVLCVPLRERAADDLAASLREFLLHLWYDRAEDRDYVGELVAVLPPSVPVDLGLVSRTLRNLEVGRGEPSPVVGTPQFHTGPPPGGPPTSHGVVAPPPRDRADHRSTDQFPSPEAPLPHVRRGEPGGAGDEKPMSLLYLLQHWTKENKELYEQQRRGRSETQPAVPQPVAPHVVAPQHGATPVGHPAAVVDHAAGALAVPQVIAENYAAGPVAGAPATPQGQPGGPPAVHAWLRRESSGEVIALDKQVMVLGRRRARVDIAISGDTVSKNHALLYAEGAGWALTDNGSTNGTLVDGAPVERYVPVRLAAGSTIQIGDEVLTLIL</sequence>
<dbReference type="PANTHER" id="PTHR23308">
    <property type="entry name" value="NUCLEAR INHIBITOR OF PROTEIN PHOSPHATASE-1"/>
    <property type="match status" value="1"/>
</dbReference>
<dbReference type="InterPro" id="IPR050923">
    <property type="entry name" value="Cell_Proc_Reg/RNA_Proc"/>
</dbReference>
<evidence type="ECO:0000256" key="2">
    <source>
        <dbReference type="SAM" id="MobiDB-lite"/>
    </source>
</evidence>
<feature type="compositionally biased region" description="Basic and acidic residues" evidence="2">
    <location>
        <begin position="236"/>
        <end position="247"/>
    </location>
</feature>
<keyword evidence="1" id="KW-0597">Phosphoprotein</keyword>
<dbReference type="Pfam" id="PF19909">
    <property type="entry name" value="DUF6382"/>
    <property type="match status" value="1"/>
</dbReference>
<accession>A0ABR9DNU2</accession>
<dbReference type="RefSeq" id="WP_192278381.1">
    <property type="nucleotide sequence ID" value="NZ_JACZDF010000002.1"/>
</dbReference>
<dbReference type="InterPro" id="IPR008984">
    <property type="entry name" value="SMAD_FHA_dom_sf"/>
</dbReference>
<dbReference type="SUPFAM" id="SSF49879">
    <property type="entry name" value="SMAD/FHA domain"/>
    <property type="match status" value="1"/>
</dbReference>
<dbReference type="InterPro" id="IPR045962">
    <property type="entry name" value="DUF6382"/>
</dbReference>
<feature type="domain" description="FHA" evidence="3">
    <location>
        <begin position="364"/>
        <end position="414"/>
    </location>
</feature>
<reference evidence="4 5" key="1">
    <citation type="submission" date="2020-09" db="EMBL/GenBank/DDBJ databases">
        <title>Flavimobilis rhizosphaerae sp. nov., isolated from rhizosphere soil of Spartina alterniflora.</title>
        <authorList>
            <person name="Hanqin C."/>
        </authorList>
    </citation>
    <scope>NUCLEOTIDE SEQUENCE [LARGE SCALE GENOMIC DNA]</scope>
    <source>
        <strain evidence="4 5">GY 10621</strain>
    </source>
</reference>
<dbReference type="Gene3D" id="2.60.200.20">
    <property type="match status" value="1"/>
</dbReference>
<evidence type="ECO:0000313" key="4">
    <source>
        <dbReference type="EMBL" id="MBD9698790.1"/>
    </source>
</evidence>
<gene>
    <name evidence="4" type="ORF">IGS67_04680</name>
</gene>
<dbReference type="PROSITE" id="PS50006">
    <property type="entry name" value="FHA_DOMAIN"/>
    <property type="match status" value="1"/>
</dbReference>
<name>A0ABR9DNU2_9MICO</name>
<proteinExistence type="predicted"/>
<feature type="region of interest" description="Disordered" evidence="2">
    <location>
        <begin position="180"/>
        <end position="247"/>
    </location>
</feature>
<organism evidence="4 5">
    <name type="scientific">Flavimobilis rhizosphaerae</name>
    <dbReference type="NCBI Taxonomy" id="2775421"/>
    <lineage>
        <taxon>Bacteria</taxon>
        <taxon>Bacillati</taxon>
        <taxon>Actinomycetota</taxon>
        <taxon>Actinomycetes</taxon>
        <taxon>Micrococcales</taxon>
        <taxon>Jonesiaceae</taxon>
        <taxon>Flavimobilis</taxon>
    </lineage>
</organism>
<evidence type="ECO:0000313" key="5">
    <source>
        <dbReference type="Proteomes" id="UP000642107"/>
    </source>
</evidence>
<evidence type="ECO:0000259" key="3">
    <source>
        <dbReference type="PROSITE" id="PS50006"/>
    </source>
</evidence>